<evidence type="ECO:0000313" key="2">
    <source>
        <dbReference type="Proteomes" id="UP000219546"/>
    </source>
</evidence>
<proteinExistence type="predicted"/>
<sequence>MLGTTIIVFTGLLLYNFIKPPVPSTSQTKKPTLNKLYSLTEGSVNTAEAKING</sequence>
<reference evidence="1 2" key="1">
    <citation type="submission" date="2017-08" db="EMBL/GenBank/DDBJ databases">
        <authorList>
            <person name="de Groot N.N."/>
        </authorList>
    </citation>
    <scope>NUCLEOTIDE SEQUENCE [LARGE SCALE GENOMIC DNA]</scope>
    <source>
        <strain evidence="1 2">JC228</strain>
    </source>
</reference>
<dbReference type="AlphaFoldDB" id="A0A285D624"/>
<organism evidence="1 2">
    <name type="scientific">Bacillus oleivorans</name>
    <dbReference type="NCBI Taxonomy" id="1448271"/>
    <lineage>
        <taxon>Bacteria</taxon>
        <taxon>Bacillati</taxon>
        <taxon>Bacillota</taxon>
        <taxon>Bacilli</taxon>
        <taxon>Bacillales</taxon>
        <taxon>Bacillaceae</taxon>
        <taxon>Bacillus</taxon>
    </lineage>
</organism>
<accession>A0A285D624</accession>
<dbReference type="EMBL" id="OAOP01000010">
    <property type="protein sequence ID" value="SNX74718.1"/>
    <property type="molecule type" value="Genomic_DNA"/>
</dbReference>
<evidence type="ECO:0000313" key="1">
    <source>
        <dbReference type="EMBL" id="SNX74718.1"/>
    </source>
</evidence>
<name>A0A285D624_9BACI</name>
<keyword evidence="2" id="KW-1185">Reference proteome</keyword>
<dbReference type="RefSeq" id="WP_179714348.1">
    <property type="nucleotide sequence ID" value="NZ_JBEPMQ010000011.1"/>
</dbReference>
<gene>
    <name evidence="1" type="ORF">SAMN05877753_11038</name>
</gene>
<dbReference type="Proteomes" id="UP000219546">
    <property type="component" value="Unassembled WGS sequence"/>
</dbReference>
<protein>
    <submittedName>
        <fullName evidence="1">Uncharacterized protein</fullName>
    </submittedName>
</protein>